<dbReference type="EMBL" id="CP101620">
    <property type="protein sequence ID" value="UTY39428.1"/>
    <property type="molecule type" value="Genomic_DNA"/>
</dbReference>
<dbReference type="Proteomes" id="UP001060112">
    <property type="component" value="Chromosome"/>
</dbReference>
<sequence>MSIRKRESKKAKNGYVFEVFIKYVDYAGNKKRISKSDFLQKRKLKSMKLKKERNQRKHQYKDQEIYF</sequence>
<gene>
    <name evidence="2" type="ORF">NMU03_00920</name>
</gene>
<name>A0ABY5I229_9FIRM</name>
<accession>A0ABY5I229</accession>
<evidence type="ECO:0000313" key="3">
    <source>
        <dbReference type="Proteomes" id="UP001060112"/>
    </source>
</evidence>
<protein>
    <recommendedName>
        <fullName evidence="4">AP2-like integrase N-terminal domain-containing protein</fullName>
    </recommendedName>
</protein>
<evidence type="ECO:0000313" key="2">
    <source>
        <dbReference type="EMBL" id="UTY39428.1"/>
    </source>
</evidence>
<feature type="compositionally biased region" description="Basic residues" evidence="1">
    <location>
        <begin position="48"/>
        <end position="59"/>
    </location>
</feature>
<feature type="region of interest" description="Disordered" evidence="1">
    <location>
        <begin position="48"/>
        <end position="67"/>
    </location>
</feature>
<proteinExistence type="predicted"/>
<reference evidence="2" key="1">
    <citation type="submission" date="2022-07" db="EMBL/GenBank/DDBJ databases">
        <title>Faecal culturing of patients with breast cancer.</title>
        <authorList>
            <person name="Teng N.M.Y."/>
            <person name="Kiu R."/>
            <person name="Evans R."/>
            <person name="Baker D.J."/>
            <person name="Zenner C."/>
            <person name="Robinson S.D."/>
            <person name="Hall L.J."/>
        </authorList>
    </citation>
    <scope>NUCLEOTIDE SEQUENCE</scope>
    <source>
        <strain evidence="2">LH1062</strain>
    </source>
</reference>
<keyword evidence="3" id="KW-1185">Reference proteome</keyword>
<evidence type="ECO:0000256" key="1">
    <source>
        <dbReference type="SAM" id="MobiDB-lite"/>
    </source>
</evidence>
<organism evidence="2 3">
    <name type="scientific">Allocoprobacillus halotolerans</name>
    <dbReference type="NCBI Taxonomy" id="2944914"/>
    <lineage>
        <taxon>Bacteria</taxon>
        <taxon>Bacillati</taxon>
        <taxon>Bacillota</taxon>
        <taxon>Erysipelotrichia</taxon>
        <taxon>Erysipelotrichales</taxon>
        <taxon>Erysipelotrichaceae</taxon>
        <taxon>Allocoprobacillus</taxon>
    </lineage>
</organism>
<evidence type="ECO:0008006" key="4">
    <source>
        <dbReference type="Google" id="ProtNLM"/>
    </source>
</evidence>
<dbReference type="RefSeq" id="WP_290140514.1">
    <property type="nucleotide sequence ID" value="NZ_CP101620.1"/>
</dbReference>